<reference evidence="2 3" key="2">
    <citation type="submission" date="2015-05" db="EMBL/GenBank/DDBJ databases">
        <title>Distinctive expansion of gene families associated with plant cell wall degradation and secondary metabolism in the genomes of grapevine trunk pathogens.</title>
        <authorList>
            <person name="Lawrence D.P."/>
            <person name="Travadon R."/>
            <person name="Rolshausen P.E."/>
            <person name="Baumgartner K."/>
        </authorList>
    </citation>
    <scope>NUCLEOTIDE SEQUENCE [LARGE SCALE GENOMIC DNA]</scope>
    <source>
        <strain evidence="2">DS831</strain>
    </source>
</reference>
<gene>
    <name evidence="2" type="ORF">UCDDS831_g04480</name>
</gene>
<evidence type="ECO:0008006" key="4">
    <source>
        <dbReference type="Google" id="ProtNLM"/>
    </source>
</evidence>
<dbReference type="EMBL" id="LAQI01000098">
    <property type="protein sequence ID" value="KKY20704.1"/>
    <property type="molecule type" value="Genomic_DNA"/>
</dbReference>
<organism evidence="2 3">
    <name type="scientific">Diplodia seriata</name>
    <dbReference type="NCBI Taxonomy" id="420778"/>
    <lineage>
        <taxon>Eukaryota</taxon>
        <taxon>Fungi</taxon>
        <taxon>Dikarya</taxon>
        <taxon>Ascomycota</taxon>
        <taxon>Pezizomycotina</taxon>
        <taxon>Dothideomycetes</taxon>
        <taxon>Dothideomycetes incertae sedis</taxon>
        <taxon>Botryosphaeriales</taxon>
        <taxon>Botryosphaeriaceae</taxon>
        <taxon>Diplodia</taxon>
    </lineage>
</organism>
<feature type="signal peptide" evidence="1">
    <location>
        <begin position="1"/>
        <end position="20"/>
    </location>
</feature>
<evidence type="ECO:0000313" key="2">
    <source>
        <dbReference type="EMBL" id="KKY20704.1"/>
    </source>
</evidence>
<dbReference type="Proteomes" id="UP000034182">
    <property type="component" value="Unassembled WGS sequence"/>
</dbReference>
<protein>
    <recommendedName>
        <fullName evidence="4">IgE-binding protein</fullName>
    </recommendedName>
</protein>
<sequence>MLFASHILLAALGLLSPAVAFPAKSTVLEARQSQTNYRYTLTAYAPNNTTLNGAKSQNGGTLFAEKVGQYCPTIVGSSCPNGTDTVYVGGLTPSSMVPGGQELYVAADGAIQITVQHSHEIPSGAYPSYKGWSYNALPTANDSDVTSMANCPLDSPRYNCETPLGYWTFQAPDAAKDVGGVVACPSPYSPDKAVAYAVTPKFNRTDCTPMLGLGTHNYTGVFPPVWSY</sequence>
<feature type="chain" id="PRO_5002543514" description="IgE-binding protein" evidence="1">
    <location>
        <begin position="21"/>
        <end position="228"/>
    </location>
</feature>
<evidence type="ECO:0000313" key="3">
    <source>
        <dbReference type="Proteomes" id="UP000034182"/>
    </source>
</evidence>
<comment type="caution">
    <text evidence="2">The sequence shown here is derived from an EMBL/GenBank/DDBJ whole genome shotgun (WGS) entry which is preliminary data.</text>
</comment>
<proteinExistence type="predicted"/>
<dbReference type="InterPro" id="IPR052820">
    <property type="entry name" value="PhiA_domain"/>
</dbReference>
<dbReference type="PANTHER" id="PTHR42047">
    <property type="entry name" value="PROTEIN, PUTATIVE (AFU_ORTHOLOGUE AFUA_6G03560)-RELATED"/>
    <property type="match status" value="1"/>
</dbReference>
<dbReference type="PANTHER" id="PTHR42047:SF1">
    <property type="entry name" value="PROTEIN, PUTATIVE (AFU_ORTHOLOGUE AFUA_6G03560)-RELATED"/>
    <property type="match status" value="1"/>
</dbReference>
<reference evidence="2 3" key="1">
    <citation type="submission" date="2015-03" db="EMBL/GenBank/DDBJ databases">
        <authorList>
            <person name="Morales-Cruz A."/>
            <person name="Amrine K.C."/>
            <person name="Cantu D."/>
        </authorList>
    </citation>
    <scope>NUCLEOTIDE SEQUENCE [LARGE SCALE GENOMIC DNA]</scope>
    <source>
        <strain evidence="2">DS831</strain>
    </source>
</reference>
<name>A0A0G2EDZ9_9PEZI</name>
<evidence type="ECO:0000256" key="1">
    <source>
        <dbReference type="SAM" id="SignalP"/>
    </source>
</evidence>
<keyword evidence="1" id="KW-0732">Signal</keyword>
<accession>A0A0G2EDZ9</accession>
<dbReference type="AlphaFoldDB" id="A0A0G2EDZ9"/>